<reference evidence="1 2" key="1">
    <citation type="journal article" date="2024" name="J Genomics">
        <title>Draft genome sequencing and assembly of Favolaschia claudopus CIRM-BRFM 2984 isolated from oak limbs.</title>
        <authorList>
            <person name="Navarro D."/>
            <person name="Drula E."/>
            <person name="Chaduli D."/>
            <person name="Cazenave R."/>
            <person name="Ahrendt S."/>
            <person name="Wang J."/>
            <person name="Lipzen A."/>
            <person name="Daum C."/>
            <person name="Barry K."/>
            <person name="Grigoriev I.V."/>
            <person name="Favel A."/>
            <person name="Rosso M.N."/>
            <person name="Martin F."/>
        </authorList>
    </citation>
    <scope>NUCLEOTIDE SEQUENCE [LARGE SCALE GENOMIC DNA]</scope>
    <source>
        <strain evidence="1 2">CIRM-BRFM 2984</strain>
    </source>
</reference>
<evidence type="ECO:0000313" key="1">
    <source>
        <dbReference type="EMBL" id="KAK6997528.1"/>
    </source>
</evidence>
<comment type="caution">
    <text evidence="1">The sequence shown here is derived from an EMBL/GenBank/DDBJ whole genome shotgun (WGS) entry which is preliminary data.</text>
</comment>
<sequence>MIYEDTKIANNAVFWTALYLDKADPSGLYKSKIPVHEGIVADHVNLCGQGRLLNVFFGLKCNGNPASLHERLWTQLIAGNDTWGNVLVSANTTCRADERCLHSMIQGGILLNALRLQNFAATRREGQIANCGGHNDVTLSIAAQTTSITIAVPAKIISWAPINLKLLDIHTKADDTMWCRFFESCPSLEVLVWRRDGPVRAKRRVVVPSLHVFQTRSVTYPPPILAPNLLTMIITDGGDPFTASQFKCLVGISPVLEHLDMLANPTRNMDVEEIFRISTNLVSLAVSTTETRSTLYGTIATRAQSQYIKFGCRQLQSVQFARGPPMNARAVTARKRYEALCRVAFKVELNTITFEPRAERLGVRYFPGDIKFGEDAQAELISANGMDPQMTRLYDQDFDPFRPDTKANTITLIILTLDADGARSMFARGWYYKGLCYRLFRDRPPRDSD</sequence>
<dbReference type="InterPro" id="IPR032675">
    <property type="entry name" value="LRR_dom_sf"/>
</dbReference>
<keyword evidence="2" id="KW-1185">Reference proteome</keyword>
<evidence type="ECO:0000313" key="2">
    <source>
        <dbReference type="Proteomes" id="UP001362999"/>
    </source>
</evidence>
<dbReference type="EMBL" id="JAWWNJ010000090">
    <property type="protein sequence ID" value="KAK6997528.1"/>
    <property type="molecule type" value="Genomic_DNA"/>
</dbReference>
<proteinExistence type="predicted"/>
<dbReference type="AlphaFoldDB" id="A0AAW0A1Y6"/>
<organism evidence="1 2">
    <name type="scientific">Favolaschia claudopus</name>
    <dbReference type="NCBI Taxonomy" id="2862362"/>
    <lineage>
        <taxon>Eukaryota</taxon>
        <taxon>Fungi</taxon>
        <taxon>Dikarya</taxon>
        <taxon>Basidiomycota</taxon>
        <taxon>Agaricomycotina</taxon>
        <taxon>Agaricomycetes</taxon>
        <taxon>Agaricomycetidae</taxon>
        <taxon>Agaricales</taxon>
        <taxon>Marasmiineae</taxon>
        <taxon>Mycenaceae</taxon>
        <taxon>Favolaschia</taxon>
    </lineage>
</organism>
<name>A0AAW0A1Y6_9AGAR</name>
<protein>
    <submittedName>
        <fullName evidence="1">Uncharacterized protein</fullName>
    </submittedName>
</protein>
<dbReference type="Gene3D" id="3.80.10.10">
    <property type="entry name" value="Ribonuclease Inhibitor"/>
    <property type="match status" value="1"/>
</dbReference>
<gene>
    <name evidence="1" type="ORF">R3P38DRAFT_3219753</name>
</gene>
<accession>A0AAW0A1Y6</accession>
<dbReference type="Proteomes" id="UP001362999">
    <property type="component" value="Unassembled WGS sequence"/>
</dbReference>